<comment type="caution">
    <text evidence="3">The sequence shown here is derived from an EMBL/GenBank/DDBJ whole genome shotgun (WGS) entry which is preliminary data.</text>
</comment>
<reference evidence="3 4" key="1">
    <citation type="submission" date="2024-04" db="EMBL/GenBank/DDBJ databases">
        <title>Tritrichomonas musculus Genome.</title>
        <authorList>
            <person name="Alves-Ferreira E."/>
            <person name="Grigg M."/>
            <person name="Lorenzi H."/>
            <person name="Galac M."/>
        </authorList>
    </citation>
    <scope>NUCLEOTIDE SEQUENCE [LARGE SCALE GENOMIC DNA]</scope>
    <source>
        <strain evidence="3 4">EAF2021</strain>
    </source>
</reference>
<dbReference type="InterPro" id="IPR011705">
    <property type="entry name" value="BACK"/>
</dbReference>
<evidence type="ECO:0008006" key="5">
    <source>
        <dbReference type="Google" id="ProtNLM"/>
    </source>
</evidence>
<feature type="domain" description="BACK" evidence="2">
    <location>
        <begin position="152"/>
        <end position="235"/>
    </location>
</feature>
<evidence type="ECO:0000259" key="2">
    <source>
        <dbReference type="Pfam" id="PF07707"/>
    </source>
</evidence>
<organism evidence="3 4">
    <name type="scientific">Tritrichomonas musculus</name>
    <dbReference type="NCBI Taxonomy" id="1915356"/>
    <lineage>
        <taxon>Eukaryota</taxon>
        <taxon>Metamonada</taxon>
        <taxon>Parabasalia</taxon>
        <taxon>Tritrichomonadida</taxon>
        <taxon>Tritrichomonadidae</taxon>
        <taxon>Tritrichomonas</taxon>
    </lineage>
</organism>
<feature type="domain" description="F5/8 type C" evidence="1">
    <location>
        <begin position="310"/>
        <end position="425"/>
    </location>
</feature>
<dbReference type="Gene3D" id="2.60.120.260">
    <property type="entry name" value="Galactose-binding domain-like"/>
    <property type="match status" value="1"/>
</dbReference>
<protein>
    <recommendedName>
        <fullName evidence="5">F5/8 type C domain-containing protein</fullName>
    </recommendedName>
</protein>
<evidence type="ECO:0000259" key="1">
    <source>
        <dbReference type="Pfam" id="PF00754"/>
    </source>
</evidence>
<dbReference type="InterPro" id="IPR008979">
    <property type="entry name" value="Galactose-bd-like_sf"/>
</dbReference>
<dbReference type="Pfam" id="PF07707">
    <property type="entry name" value="BACK"/>
    <property type="match status" value="1"/>
</dbReference>
<sequence length="452" mass="52672">MDYTLSIEGLADMPFDKYEKNFTFVINGKEKKTNRLIADFLSPIIRRTHNSDGSDDTFCITIKDDKKEASIDDDAILKIFEDFLNLFNFKSHSINSTQKKYYKIFFYELGNITEYFRLQPEYLTDISTDNVIARIREFNEIKNSKMIEFPKENEIYQELIKFASNNFDSLNKEELIQLDDIEIEAIISSSHLKLQNEDCLFNFVERIYKEDSTKSFLLDHVIIRNLSKETLKRFMNELRYDDLDEVIWKSISSIVLSQENMKKEERKGRYKDSGVIRSFEFKSENKFNGILKYLSKETNGNILENGTVGVTATSVCSDYPLKNLVDFNKGSSYFRSGDDVQTITFDFKDKKIQVTDYSIQTGTDGANGGHLKSWAIEVSEDGEKWTEIDHRENDSSLNGDSKSATFSAQNKNSNFYQFVRLRQIGFPWAGKQLRIEMRYIEFFGRLKQPSSK</sequence>
<dbReference type="EMBL" id="JAPFFF010000013">
    <property type="protein sequence ID" value="KAK8871905.1"/>
    <property type="molecule type" value="Genomic_DNA"/>
</dbReference>
<gene>
    <name evidence="3" type="ORF">M9Y10_007651</name>
</gene>
<evidence type="ECO:0000313" key="4">
    <source>
        <dbReference type="Proteomes" id="UP001470230"/>
    </source>
</evidence>
<dbReference type="InterPro" id="IPR000421">
    <property type="entry name" value="FA58C"/>
</dbReference>
<dbReference type="Pfam" id="PF00754">
    <property type="entry name" value="F5_F8_type_C"/>
    <property type="match status" value="1"/>
</dbReference>
<keyword evidence="4" id="KW-1185">Reference proteome</keyword>
<proteinExistence type="predicted"/>
<name>A0ABR2J2U3_9EUKA</name>
<dbReference type="Proteomes" id="UP001470230">
    <property type="component" value="Unassembled WGS sequence"/>
</dbReference>
<accession>A0ABR2J2U3</accession>
<dbReference type="SUPFAM" id="SSF49785">
    <property type="entry name" value="Galactose-binding domain-like"/>
    <property type="match status" value="1"/>
</dbReference>
<evidence type="ECO:0000313" key="3">
    <source>
        <dbReference type="EMBL" id="KAK8871905.1"/>
    </source>
</evidence>